<organism evidence="1">
    <name type="scientific">viral metagenome</name>
    <dbReference type="NCBI Taxonomy" id="1070528"/>
    <lineage>
        <taxon>unclassified sequences</taxon>
        <taxon>metagenomes</taxon>
        <taxon>organismal metagenomes</taxon>
    </lineage>
</organism>
<dbReference type="EMBL" id="MT144494">
    <property type="protein sequence ID" value="QJA54302.1"/>
    <property type="molecule type" value="Genomic_DNA"/>
</dbReference>
<reference evidence="1" key="1">
    <citation type="submission" date="2020-03" db="EMBL/GenBank/DDBJ databases">
        <title>The deep terrestrial virosphere.</title>
        <authorList>
            <person name="Holmfeldt K."/>
            <person name="Nilsson E."/>
            <person name="Simone D."/>
            <person name="Lopez-Fernandez M."/>
            <person name="Wu X."/>
            <person name="de Brujin I."/>
            <person name="Lundin D."/>
            <person name="Andersson A."/>
            <person name="Bertilsson S."/>
            <person name="Dopson M."/>
        </authorList>
    </citation>
    <scope>NUCLEOTIDE SEQUENCE</scope>
    <source>
        <strain evidence="1">TM448A04598</strain>
        <strain evidence="2">TM448B02115</strain>
    </source>
</reference>
<evidence type="ECO:0000313" key="1">
    <source>
        <dbReference type="EMBL" id="QJA54302.1"/>
    </source>
</evidence>
<dbReference type="EMBL" id="MT144876">
    <property type="protein sequence ID" value="QJI00786.1"/>
    <property type="molecule type" value="Genomic_DNA"/>
</dbReference>
<sequence length="113" mass="13709">MPKEPEERYMEWLQREEELWGIVKMQRATTDEEELRELLYSELGYEPTESQVSSFMQFGKARYEIMPEVGVTSARFDRPYGYQQTYRDVATGRFISYTETSRRIGEYWKGWEY</sequence>
<accession>A0A6H2A3K7</accession>
<protein>
    <submittedName>
        <fullName evidence="1">Uncharacterized protein</fullName>
    </submittedName>
</protein>
<evidence type="ECO:0000313" key="2">
    <source>
        <dbReference type="EMBL" id="QJI00786.1"/>
    </source>
</evidence>
<proteinExistence type="predicted"/>
<name>A0A6H2A3K7_9ZZZZ</name>
<gene>
    <name evidence="1" type="ORF">TM448A04598_0011</name>
    <name evidence="2" type="ORF">TM448B02115_0004</name>
</gene>
<dbReference type="AlphaFoldDB" id="A0A6H2A3K7"/>